<dbReference type="Proteomes" id="UP000295063">
    <property type="component" value="Unassembled WGS sequence"/>
</dbReference>
<dbReference type="OrthoDB" id="1682300at2"/>
<sequence length="176" mass="20061">MYSGNFYFIKDQYFIDFPDTRLMKNKEIINGRPHNRPCYYSFKDDATGIYWAVPISSQTPKYQKYHDDKLAKHGACYTIHFGYVLGERKAFLIQNMCPVIPSYINNQYLNANNGQPIILPSKLSSEIETKAKKALIMHRKGLGLIFPDVLAIETQLLAKLTPPTPIVTPTTPTTTP</sequence>
<comment type="caution">
    <text evidence="1">The sequence shown here is derived from an EMBL/GenBank/DDBJ whole genome shotgun (WGS) entry which is preliminary data.</text>
</comment>
<dbReference type="CDD" id="cd17492">
    <property type="entry name" value="toxin_CptN"/>
    <property type="match status" value="1"/>
</dbReference>
<evidence type="ECO:0000313" key="2">
    <source>
        <dbReference type="Proteomes" id="UP000295063"/>
    </source>
</evidence>
<keyword evidence="2" id="KW-1185">Reference proteome</keyword>
<dbReference type="AlphaFoldDB" id="A0A4R1PWR1"/>
<dbReference type="EMBL" id="SLUI01000023">
    <property type="protein sequence ID" value="TCL32197.1"/>
    <property type="molecule type" value="Genomic_DNA"/>
</dbReference>
<protein>
    <submittedName>
        <fullName evidence="1">Uncharacterized protein</fullName>
    </submittedName>
</protein>
<proteinExistence type="predicted"/>
<reference evidence="1 2" key="1">
    <citation type="submission" date="2019-03" db="EMBL/GenBank/DDBJ databases">
        <title>Genomic Encyclopedia of Type Strains, Phase IV (KMG-IV): sequencing the most valuable type-strain genomes for metagenomic binning, comparative biology and taxonomic classification.</title>
        <authorList>
            <person name="Goeker M."/>
        </authorList>
    </citation>
    <scope>NUCLEOTIDE SEQUENCE [LARGE SCALE GENOMIC DNA]</scope>
    <source>
        <strain evidence="1 2">DSM 15969</strain>
    </source>
</reference>
<dbReference type="InterPro" id="IPR053735">
    <property type="entry name" value="Type_III_TA_endoRNase"/>
</dbReference>
<dbReference type="RefSeq" id="WP_132083504.1">
    <property type="nucleotide sequence ID" value="NZ_SLUI01000023.1"/>
</dbReference>
<dbReference type="Gene3D" id="3.10.129.130">
    <property type="match status" value="1"/>
</dbReference>
<dbReference type="InterPro" id="IPR058108">
    <property type="entry name" value="CptIN-like"/>
</dbReference>
<evidence type="ECO:0000313" key="1">
    <source>
        <dbReference type="EMBL" id="TCL32197.1"/>
    </source>
</evidence>
<gene>
    <name evidence="1" type="ORF">EV210_12317</name>
</gene>
<organism evidence="1 2">
    <name type="scientific">Anaerospora hongkongensis</name>
    <dbReference type="NCBI Taxonomy" id="244830"/>
    <lineage>
        <taxon>Bacteria</taxon>
        <taxon>Bacillati</taxon>
        <taxon>Bacillota</taxon>
        <taxon>Negativicutes</taxon>
        <taxon>Selenomonadales</taxon>
        <taxon>Sporomusaceae</taxon>
        <taxon>Anaerospora</taxon>
    </lineage>
</organism>
<name>A0A4R1PWR1_9FIRM</name>
<dbReference type="NCBIfam" id="NF047359">
    <property type="entry name" value="CptIN"/>
    <property type="match status" value="1"/>
</dbReference>
<accession>A0A4R1PWR1</accession>